<dbReference type="InterPro" id="IPR035874">
    <property type="entry name" value="IDS"/>
</dbReference>
<keyword evidence="6" id="KW-0106">Calcium</keyword>
<evidence type="ECO:0000313" key="9">
    <source>
        <dbReference type="Proteomes" id="UP000318571"/>
    </source>
</evidence>
<dbReference type="STRING" id="6832.A0A553N879"/>
<keyword evidence="9" id="KW-1185">Reference proteome</keyword>
<dbReference type="GO" id="GO:0004423">
    <property type="term" value="F:iduronate-2-sulfatase activity"/>
    <property type="evidence" value="ECO:0007669"/>
    <property type="project" value="InterPro"/>
</dbReference>
<dbReference type="GO" id="GO:0046872">
    <property type="term" value="F:metal ion binding"/>
    <property type="evidence" value="ECO:0007669"/>
    <property type="project" value="UniProtKB-KW"/>
</dbReference>
<dbReference type="Proteomes" id="UP000318571">
    <property type="component" value="Chromosome 8"/>
</dbReference>
<keyword evidence="3" id="KW-0479">Metal-binding</keyword>
<accession>A0A553N879</accession>
<evidence type="ECO:0000259" key="7">
    <source>
        <dbReference type="Pfam" id="PF00884"/>
    </source>
</evidence>
<evidence type="ECO:0000256" key="4">
    <source>
        <dbReference type="ARBA" id="ARBA00022729"/>
    </source>
</evidence>
<gene>
    <name evidence="8" type="ORF">TCAL_05715</name>
</gene>
<comment type="cofactor">
    <cofactor evidence="1">
        <name>Ca(2+)</name>
        <dbReference type="ChEBI" id="CHEBI:29108"/>
    </cofactor>
</comment>
<evidence type="ECO:0000256" key="5">
    <source>
        <dbReference type="ARBA" id="ARBA00022801"/>
    </source>
</evidence>
<dbReference type="OMA" id="EGHENYL"/>
<sequence length="542" mass="62083">MKHHTKGIQFFSDPADKPLNVLFILMDDLRPLLGVYGDQEAITPHLDQIGARATTFKRAFAQIPLCGPSRTSLLTSRRPDTTLCFYNGFNWKSVGDFVSIPEYFRSQGFHSQSVGKIFHNMQDGKEDGFGGPPGTWTHPPYFPKGRLAKKETVCLDEDDSDEGHFQILCSVDMQRFPNTSFTDIEVRNETMNVLSQWKSTDKAKSLFLAVGLYAPHPPFKIPKGFLDLHPLSRLKQITNPEPQKNVTPLTSSYWTLQYRKSRDWGQATLNGSFSPDFRLKVKQHYYAAVSYADYQIGRIIQGLIDEDLINTTIINIVVDHGYSLGEHGVFGKQINLDVGLHVPWIIFHPRVHSLKSFKVFSPEDLQAQRYHEKSMLTPMHGVDSQVELLDLFPTLVDLAGLPPIEPCPPYNSIESRKIPLCTEGKSQAETVLSKLTDPDPYRHVYSMTSRKSDISRRKKDLDFMSYSVRNNRYRYVEWYPYNQKLNVTLLDNIAARELYDHQIDPQENENKANFNYSSQVIQELSKDLQLAFWANNSNSLYD</sequence>
<proteinExistence type="inferred from homology"/>
<evidence type="ECO:0000256" key="3">
    <source>
        <dbReference type="ARBA" id="ARBA00022723"/>
    </source>
</evidence>
<dbReference type="EMBL" id="VCGU01000459">
    <property type="protein sequence ID" value="TRY61623.1"/>
    <property type="molecule type" value="Genomic_DNA"/>
</dbReference>
<dbReference type="Gene3D" id="3.40.720.10">
    <property type="entry name" value="Alkaline Phosphatase, subunit A"/>
    <property type="match status" value="1"/>
</dbReference>
<keyword evidence="5" id="KW-0378">Hydrolase</keyword>
<feature type="domain" description="Sulfatase N-terminal" evidence="7">
    <location>
        <begin position="20"/>
        <end position="400"/>
    </location>
</feature>
<evidence type="ECO:0000256" key="1">
    <source>
        <dbReference type="ARBA" id="ARBA00001913"/>
    </source>
</evidence>
<reference evidence="8 9" key="1">
    <citation type="journal article" date="2018" name="Nat. Ecol. Evol.">
        <title>Genomic signatures of mitonuclear coevolution across populations of Tigriopus californicus.</title>
        <authorList>
            <person name="Barreto F.S."/>
            <person name="Watson E.T."/>
            <person name="Lima T.G."/>
            <person name="Willett C.S."/>
            <person name="Edmands S."/>
            <person name="Li W."/>
            <person name="Burton R.S."/>
        </authorList>
    </citation>
    <scope>NUCLEOTIDE SEQUENCE [LARGE SCALE GENOMIC DNA]</scope>
    <source>
        <strain evidence="8 9">San Diego</strain>
    </source>
</reference>
<evidence type="ECO:0000256" key="2">
    <source>
        <dbReference type="ARBA" id="ARBA00008779"/>
    </source>
</evidence>
<evidence type="ECO:0000256" key="6">
    <source>
        <dbReference type="ARBA" id="ARBA00022837"/>
    </source>
</evidence>
<dbReference type="SUPFAM" id="SSF53649">
    <property type="entry name" value="Alkaline phosphatase-like"/>
    <property type="match status" value="1"/>
</dbReference>
<comment type="caution">
    <text evidence="8">The sequence shown here is derived from an EMBL/GenBank/DDBJ whole genome shotgun (WGS) entry which is preliminary data.</text>
</comment>
<dbReference type="GO" id="GO:0005737">
    <property type="term" value="C:cytoplasm"/>
    <property type="evidence" value="ECO:0007669"/>
    <property type="project" value="TreeGrafter"/>
</dbReference>
<dbReference type="AlphaFoldDB" id="A0A553N879"/>
<evidence type="ECO:0000313" key="8">
    <source>
        <dbReference type="EMBL" id="TRY61623.1"/>
    </source>
</evidence>
<dbReference type="InterPro" id="IPR000917">
    <property type="entry name" value="Sulfatase_N"/>
</dbReference>
<dbReference type="InterPro" id="IPR017850">
    <property type="entry name" value="Alkaline_phosphatase_core_sf"/>
</dbReference>
<name>A0A553N879_TIGCA</name>
<protein>
    <recommendedName>
        <fullName evidence="7">Sulfatase N-terminal domain-containing protein</fullName>
    </recommendedName>
</protein>
<organism evidence="8 9">
    <name type="scientific">Tigriopus californicus</name>
    <name type="common">Marine copepod</name>
    <dbReference type="NCBI Taxonomy" id="6832"/>
    <lineage>
        <taxon>Eukaryota</taxon>
        <taxon>Metazoa</taxon>
        <taxon>Ecdysozoa</taxon>
        <taxon>Arthropoda</taxon>
        <taxon>Crustacea</taxon>
        <taxon>Multicrustacea</taxon>
        <taxon>Hexanauplia</taxon>
        <taxon>Copepoda</taxon>
        <taxon>Harpacticoida</taxon>
        <taxon>Harpacticidae</taxon>
        <taxon>Tigriopus</taxon>
    </lineage>
</organism>
<dbReference type="CDD" id="cd16030">
    <property type="entry name" value="iduronate-2-sulfatase"/>
    <property type="match status" value="1"/>
</dbReference>
<dbReference type="PANTHER" id="PTHR45953">
    <property type="entry name" value="IDURONATE 2-SULFATASE"/>
    <property type="match status" value="1"/>
</dbReference>
<dbReference type="Pfam" id="PF00884">
    <property type="entry name" value="Sulfatase"/>
    <property type="match status" value="1"/>
</dbReference>
<comment type="similarity">
    <text evidence="2">Belongs to the sulfatase family.</text>
</comment>
<dbReference type="PANTHER" id="PTHR45953:SF1">
    <property type="entry name" value="IDURONATE 2-SULFATASE"/>
    <property type="match status" value="1"/>
</dbReference>
<keyword evidence="4" id="KW-0732">Signal</keyword>